<name>A0A2C8ZB57_9MICO</name>
<evidence type="ECO:0000313" key="2">
    <source>
        <dbReference type="EMBL" id="SOE61313.1"/>
    </source>
</evidence>
<sequence length="437" mass="46642">MAMATSIATVRRRRFAAATTGILALALAVTGCSSGTGEAPTTSITFWHYWTDRAEVLQSLATEYQEETGVEVKLELVPGDAMGQKFQAAAQADKLPDIAASWEPAGEVLAVYANEGQVQNLSALDGGQDWFDRFEPATVAGVSYAPDNPWKVDPGAYLVPFDTNNMQFLYNKDLFDQAGISKLPTTLNEFVDASEKLRAIGAQPFISGFSSWPLESMASMYIDNAISPETRSAAYAGEGRYDTKEWTEFLGIFETLAAAGVFADGIVGYDMPAAETLFASGQAGMIFDGSWALGVFNQTNPDFTNYGVFLPPSLGDEELRIPGGVGSTAFVVGSSPHVDEAAAFLEWLTDAPQQKKYAESSFNIPANREVATELALDENIAAFAEGADKLIAPTTEVMQAPVITTMAKGLQLIIAGTDTPAAVAARMQLALETGQPQ</sequence>
<dbReference type="InterPro" id="IPR006059">
    <property type="entry name" value="SBP"/>
</dbReference>
<evidence type="ECO:0000313" key="3">
    <source>
        <dbReference type="Proteomes" id="UP000219440"/>
    </source>
</evidence>
<dbReference type="InterPro" id="IPR050490">
    <property type="entry name" value="Bact_solute-bd_prot1"/>
</dbReference>
<dbReference type="Gene3D" id="3.40.190.10">
    <property type="entry name" value="Periplasmic binding protein-like II"/>
    <property type="match status" value="2"/>
</dbReference>
<keyword evidence="1" id="KW-0732">Signal</keyword>
<gene>
    <name evidence="2" type="ORF">SAMN06296378_1243</name>
</gene>
<feature type="chain" id="PRO_5038967916" evidence="1">
    <location>
        <begin position="32"/>
        <end position="437"/>
    </location>
</feature>
<dbReference type="Proteomes" id="UP000219440">
    <property type="component" value="Unassembled WGS sequence"/>
</dbReference>
<feature type="signal peptide" evidence="1">
    <location>
        <begin position="1"/>
        <end position="31"/>
    </location>
</feature>
<dbReference type="Pfam" id="PF01547">
    <property type="entry name" value="SBP_bac_1"/>
    <property type="match status" value="1"/>
</dbReference>
<reference evidence="2 3" key="1">
    <citation type="submission" date="2017-09" db="EMBL/GenBank/DDBJ databases">
        <authorList>
            <person name="Ehlers B."/>
            <person name="Leendertz F.H."/>
        </authorList>
    </citation>
    <scope>NUCLEOTIDE SEQUENCE [LARGE SCALE GENOMIC DNA]</scope>
    <source>
        <strain evidence="2 3">CGMCC 1.05381</strain>
    </source>
</reference>
<evidence type="ECO:0000256" key="1">
    <source>
        <dbReference type="SAM" id="SignalP"/>
    </source>
</evidence>
<dbReference type="SUPFAM" id="SSF53850">
    <property type="entry name" value="Periplasmic binding protein-like II"/>
    <property type="match status" value="1"/>
</dbReference>
<dbReference type="PANTHER" id="PTHR43649">
    <property type="entry name" value="ARABINOSE-BINDING PROTEIN-RELATED"/>
    <property type="match status" value="1"/>
</dbReference>
<protein>
    <submittedName>
        <fullName evidence="2">Carbohydrate ABC transporter substrate-binding protein, CUT1 family</fullName>
    </submittedName>
</protein>
<dbReference type="RefSeq" id="WP_097060347.1">
    <property type="nucleotide sequence ID" value="NZ_BMLC01000001.1"/>
</dbReference>
<keyword evidence="3" id="KW-1185">Reference proteome</keyword>
<dbReference type="AlphaFoldDB" id="A0A2C8ZB57"/>
<proteinExistence type="predicted"/>
<organism evidence="2 3">
    <name type="scientific">Salinibacterium xinjiangense</name>
    <dbReference type="NCBI Taxonomy" id="386302"/>
    <lineage>
        <taxon>Bacteria</taxon>
        <taxon>Bacillati</taxon>
        <taxon>Actinomycetota</taxon>
        <taxon>Actinomycetes</taxon>
        <taxon>Micrococcales</taxon>
        <taxon>Microbacteriaceae</taxon>
        <taxon>Salinibacterium</taxon>
    </lineage>
</organism>
<dbReference type="OrthoDB" id="8478044at2"/>
<dbReference type="EMBL" id="OCST01000002">
    <property type="protein sequence ID" value="SOE61313.1"/>
    <property type="molecule type" value="Genomic_DNA"/>
</dbReference>
<accession>A0A2C8ZB57</accession>